<name>A0A645JXG2_9ZZZZ</name>
<reference evidence="1" key="1">
    <citation type="submission" date="2019-08" db="EMBL/GenBank/DDBJ databases">
        <authorList>
            <person name="Kucharzyk K."/>
            <person name="Murdoch R.W."/>
            <person name="Higgins S."/>
            <person name="Loffler F."/>
        </authorList>
    </citation>
    <scope>NUCLEOTIDE SEQUENCE</scope>
</reference>
<dbReference type="EMBL" id="VSSQ01144914">
    <property type="protein sequence ID" value="MPN64274.1"/>
    <property type="molecule type" value="Genomic_DNA"/>
</dbReference>
<protein>
    <submittedName>
        <fullName evidence="1">Uncharacterized protein</fullName>
    </submittedName>
</protein>
<organism evidence="1">
    <name type="scientific">bioreactor metagenome</name>
    <dbReference type="NCBI Taxonomy" id="1076179"/>
    <lineage>
        <taxon>unclassified sequences</taxon>
        <taxon>metagenomes</taxon>
        <taxon>ecological metagenomes</taxon>
    </lineage>
</organism>
<evidence type="ECO:0000313" key="1">
    <source>
        <dbReference type="EMBL" id="MPN64274.1"/>
    </source>
</evidence>
<accession>A0A645JXG2</accession>
<sequence length="78" mass="8396">MGDVLLFHRGARPDAVVFLPGRQRLADGVDAGNEFALFAEHVENLRADTGHDVHVDHDVGGVGNLDADLRDVRADGTH</sequence>
<dbReference type="AlphaFoldDB" id="A0A645JXG2"/>
<gene>
    <name evidence="1" type="ORF">SDC9_212045</name>
</gene>
<proteinExistence type="predicted"/>
<comment type="caution">
    <text evidence="1">The sequence shown here is derived from an EMBL/GenBank/DDBJ whole genome shotgun (WGS) entry which is preliminary data.</text>
</comment>